<comment type="subcellular location">
    <subcellularLocation>
        <location evidence="4">Secreted</location>
    </subcellularLocation>
    <subcellularLocation>
        <location evidence="4">Bacterial flagellum</location>
    </subcellularLocation>
</comment>
<keyword evidence="2 4" id="KW-0964">Secreted</keyword>
<dbReference type="PANTHER" id="PTHR42792:SF2">
    <property type="entry name" value="FLAGELLIN"/>
    <property type="match status" value="1"/>
</dbReference>
<comment type="caution">
    <text evidence="8">The sequence shown here is derived from an EMBL/GenBank/DDBJ whole genome shotgun (WGS) entry which is preliminary data.</text>
</comment>
<dbReference type="PRINTS" id="PR00207">
    <property type="entry name" value="FLAGELLIN"/>
</dbReference>
<feature type="coiled-coil region" evidence="5">
    <location>
        <begin position="101"/>
        <end position="128"/>
    </location>
</feature>
<dbReference type="RefSeq" id="WP_354009574.1">
    <property type="nucleotide sequence ID" value="NZ_JBEWTA010000001.1"/>
</dbReference>
<evidence type="ECO:0000256" key="3">
    <source>
        <dbReference type="ARBA" id="ARBA00023143"/>
    </source>
</evidence>
<feature type="domain" description="Flagellin N-terminal" evidence="6">
    <location>
        <begin position="4"/>
        <end position="141"/>
    </location>
</feature>
<evidence type="ECO:0000256" key="4">
    <source>
        <dbReference type="RuleBase" id="RU362073"/>
    </source>
</evidence>
<dbReference type="SUPFAM" id="SSF64518">
    <property type="entry name" value="Phase 1 flagellin"/>
    <property type="match status" value="1"/>
</dbReference>
<accession>A0ABV2SBH8</accession>
<organism evidence="8 9">
    <name type="scientific">Endozoicomonas lisbonensis</name>
    <dbReference type="NCBI Taxonomy" id="3120522"/>
    <lineage>
        <taxon>Bacteria</taxon>
        <taxon>Pseudomonadati</taxon>
        <taxon>Pseudomonadota</taxon>
        <taxon>Gammaproteobacteria</taxon>
        <taxon>Oceanospirillales</taxon>
        <taxon>Endozoicomonadaceae</taxon>
        <taxon>Endozoicomonas</taxon>
    </lineage>
</organism>
<keyword evidence="8" id="KW-0282">Flagellum</keyword>
<evidence type="ECO:0000259" key="6">
    <source>
        <dbReference type="Pfam" id="PF00669"/>
    </source>
</evidence>
<comment type="function">
    <text evidence="4">Flagellin is the subunit protein which polymerizes to form the filaments of bacterial flagella.</text>
</comment>
<evidence type="ECO:0000313" key="9">
    <source>
        <dbReference type="Proteomes" id="UP001549366"/>
    </source>
</evidence>
<dbReference type="PANTHER" id="PTHR42792">
    <property type="entry name" value="FLAGELLIN"/>
    <property type="match status" value="1"/>
</dbReference>
<dbReference type="Gene3D" id="6.10.10.10">
    <property type="entry name" value="Flagellar export chaperone, C-terminal domain"/>
    <property type="match status" value="1"/>
</dbReference>
<dbReference type="Proteomes" id="UP001549366">
    <property type="component" value="Unassembled WGS sequence"/>
</dbReference>
<evidence type="ECO:0000256" key="2">
    <source>
        <dbReference type="ARBA" id="ARBA00022525"/>
    </source>
</evidence>
<comment type="similarity">
    <text evidence="1 4">Belongs to the bacterial flagellin family.</text>
</comment>
<dbReference type="InterPro" id="IPR001492">
    <property type="entry name" value="Flagellin"/>
</dbReference>
<protein>
    <recommendedName>
        <fullName evidence="4">Flagellin</fullName>
    </recommendedName>
</protein>
<proteinExistence type="inferred from homology"/>
<dbReference type="Gene3D" id="1.20.1330.10">
    <property type="entry name" value="f41 fragment of flagellin, N-terminal domain"/>
    <property type="match status" value="1"/>
</dbReference>
<dbReference type="InterPro" id="IPR042187">
    <property type="entry name" value="Flagellin_C_sub2"/>
</dbReference>
<keyword evidence="8" id="KW-0969">Cilium</keyword>
<dbReference type="Pfam" id="PF00669">
    <property type="entry name" value="Flagellin_N"/>
    <property type="match status" value="1"/>
</dbReference>
<gene>
    <name evidence="8" type="ORF">V5J35_000312</name>
</gene>
<evidence type="ECO:0000313" key="8">
    <source>
        <dbReference type="EMBL" id="MET4755120.1"/>
    </source>
</evidence>
<dbReference type="Pfam" id="PF00700">
    <property type="entry name" value="Flagellin_C"/>
    <property type="match status" value="1"/>
</dbReference>
<evidence type="ECO:0000256" key="5">
    <source>
        <dbReference type="SAM" id="Coils"/>
    </source>
</evidence>
<name>A0ABV2SBH8_9GAMM</name>
<reference evidence="8 9" key="1">
    <citation type="submission" date="2024-06" db="EMBL/GenBank/DDBJ databases">
        <title>Genomic Encyclopedia of Type Strains, Phase V (KMG-V): Genome sequencing to study the core and pangenomes of soil and plant-associated prokaryotes.</title>
        <authorList>
            <person name="Whitman W."/>
        </authorList>
    </citation>
    <scope>NUCLEOTIDE SEQUENCE [LARGE SCALE GENOMIC DNA]</scope>
    <source>
        <strain evidence="8 9">NE40</strain>
    </source>
</reference>
<keyword evidence="8" id="KW-0966">Cell projection</keyword>
<dbReference type="Gene3D" id="3.30.70.2120">
    <property type="match status" value="1"/>
</dbReference>
<feature type="domain" description="Flagellin C-terminal" evidence="7">
    <location>
        <begin position="284"/>
        <end position="361"/>
    </location>
</feature>
<keyword evidence="3 4" id="KW-0975">Bacterial flagellum</keyword>
<keyword evidence="9" id="KW-1185">Reference proteome</keyword>
<sequence length="368" mass="39535">MITINSNNSAKMAQNILNSNQLKLTGNMQQLSTGLRINSAADDAAGMQIANRMQTQMQGLAVAQRNSSDAISMAQTAEAGMSESTNVMNRIRDLSMQAFNDTNTEEDREAIQKEVDHLKDEINRIANTTNFAGINLLDGTSEHLEFQIGETAGDTISFGIDSVTGADLGSEIREATIPAEFDTEGTMIADLELTIGGEEVTLSADPGPKHVSDVAEELDELLVQYDVDATAVYSVDPVKLEIVGHEGEVDLVGDEDDNELTGKNLSVDSINVETQAGATKAMIILDEALVQLDEQRADLGAVQNRLESTISNLTSMEENLGVSQARIQDADFAEQTVEMTSNQMLMQAGVSVLAQAKGMPQYAGMLLQ</sequence>
<dbReference type="EMBL" id="JBEWTB010000002">
    <property type="protein sequence ID" value="MET4755120.1"/>
    <property type="molecule type" value="Genomic_DNA"/>
</dbReference>
<dbReference type="InterPro" id="IPR001029">
    <property type="entry name" value="Flagellin_N"/>
</dbReference>
<dbReference type="InterPro" id="IPR046358">
    <property type="entry name" value="Flagellin_C"/>
</dbReference>
<evidence type="ECO:0000259" key="7">
    <source>
        <dbReference type="Pfam" id="PF00700"/>
    </source>
</evidence>
<keyword evidence="5" id="KW-0175">Coiled coil</keyword>
<evidence type="ECO:0000256" key="1">
    <source>
        <dbReference type="ARBA" id="ARBA00005709"/>
    </source>
</evidence>